<evidence type="ECO:0000313" key="5">
    <source>
        <dbReference type="Proteomes" id="UP000507470"/>
    </source>
</evidence>
<keyword evidence="5" id="KW-1185">Reference proteome</keyword>
<gene>
    <name evidence="4" type="ORF">MCOR_20212</name>
</gene>
<dbReference type="OrthoDB" id="5989012at2759"/>
<sequence length="778" mass="90755">MAHIGEIVNKEKLDNYISVLLGLRFMVNGLQDFVKSRLELKKLEIQQKCTTGCCQLNCSRKFGKSFIKWCETCKYWKLELQPLNRYSTHWDQIKWNKIDSIDFLQSIEEIAKIFVKDFHAVRQGVLSDFSALMSLIRNATLFNVSMTEIDDILRIRNSYCAHNYSVELHEPEKNICLNVFVRFLKIPEINCTKSGKNALHCIETLLLSHGLPERFLQKPEGRLALFDVLNELHNDEKDQAIIVSDGTLEKRLQEITGILNKRRRYYLYLGPSPKTMKLIVRQMVFFICMTYWYFTNLSPKESTEGCLSMRFNDDWNLDSFVDFNFYVENLHNQSIVSRRWLIGKILEELATSEKGIILTAEMGYGKSSIVSNIVCAEQSSDWYAIRKHVLAYHFCRYDSIRSKNAAYFIRNIASAIVNRYPELGNSILSDYIAHEILYGLRCEKDPISCLEIAILNPLRNKWKNYQLVIVIDALDECTSGDNHDILELLFRQLDSFPPNIKFIFTSRNIEEVVSKFKDLNLIQLNTFINENKNDTAQYIRQTSHLTESQIHLLTSVARGNFLHVKFYLQSCKKFNDCDFTYMPSSLEKNYRMNFERVFDNKYSLYEELRPIVEVLCTMTKPMTEEEIFEVANISSENRRNMERVIGNELGHFLIYTSGYLSFLHKSIADFLTCRSGKHLWFFVHKENGHTLFGAYLLKAFNITKTDIVDVVYHVAMSEVGRMESERLTQIPINTFILDERTLWSLTDLRCNLEVINITYTSKQLKIGSCIGHFDQILS</sequence>
<dbReference type="SUPFAM" id="SSF52540">
    <property type="entry name" value="P-loop containing nucleoside triphosphate hydrolases"/>
    <property type="match status" value="1"/>
</dbReference>
<evidence type="ECO:0000259" key="2">
    <source>
        <dbReference type="Pfam" id="PF24883"/>
    </source>
</evidence>
<protein>
    <submittedName>
        <fullName evidence="4">Uncharacterized protein</fullName>
    </submittedName>
</protein>
<dbReference type="InterPro" id="IPR027897">
    <property type="entry name" value="DUF4559"/>
</dbReference>
<organism evidence="4 5">
    <name type="scientific">Mytilus coruscus</name>
    <name type="common">Sea mussel</name>
    <dbReference type="NCBI Taxonomy" id="42192"/>
    <lineage>
        <taxon>Eukaryota</taxon>
        <taxon>Metazoa</taxon>
        <taxon>Spiralia</taxon>
        <taxon>Lophotrochozoa</taxon>
        <taxon>Mollusca</taxon>
        <taxon>Bivalvia</taxon>
        <taxon>Autobranchia</taxon>
        <taxon>Pteriomorphia</taxon>
        <taxon>Mytilida</taxon>
        <taxon>Mytiloidea</taxon>
        <taxon>Mytilidae</taxon>
        <taxon>Mytilinae</taxon>
        <taxon>Mytilus</taxon>
    </lineage>
</organism>
<dbReference type="Pfam" id="PF25521">
    <property type="entry name" value="WHD_TANC1"/>
    <property type="match status" value="1"/>
</dbReference>
<dbReference type="EMBL" id="CACVKT020003597">
    <property type="protein sequence ID" value="CAC5384589.1"/>
    <property type="molecule type" value="Genomic_DNA"/>
</dbReference>
<dbReference type="Pfam" id="PF15112">
    <property type="entry name" value="DUF4559"/>
    <property type="match status" value="1"/>
</dbReference>
<feature type="domain" description="TANC1/2-like winged helix" evidence="3">
    <location>
        <begin position="604"/>
        <end position="719"/>
    </location>
</feature>
<dbReference type="Pfam" id="PF24883">
    <property type="entry name" value="NPHP3_N"/>
    <property type="match status" value="1"/>
</dbReference>
<dbReference type="Proteomes" id="UP000507470">
    <property type="component" value="Unassembled WGS sequence"/>
</dbReference>
<accession>A0A6J8BPE4</accession>
<dbReference type="InterPro" id="IPR058056">
    <property type="entry name" value="WH_TANC1/2"/>
</dbReference>
<keyword evidence="1" id="KW-0677">Repeat</keyword>
<dbReference type="PANTHER" id="PTHR10039">
    <property type="entry name" value="AMELOGENIN"/>
    <property type="match status" value="1"/>
</dbReference>
<dbReference type="PANTHER" id="PTHR10039:SF16">
    <property type="entry name" value="GPI INOSITOL-DEACYLASE"/>
    <property type="match status" value="1"/>
</dbReference>
<evidence type="ECO:0000313" key="4">
    <source>
        <dbReference type="EMBL" id="CAC5384589.1"/>
    </source>
</evidence>
<dbReference type="InterPro" id="IPR027417">
    <property type="entry name" value="P-loop_NTPase"/>
</dbReference>
<dbReference type="AlphaFoldDB" id="A0A6J8BPE4"/>
<name>A0A6J8BPE4_MYTCO</name>
<feature type="domain" description="Nephrocystin 3-like N-terminal" evidence="2">
    <location>
        <begin position="354"/>
        <end position="507"/>
    </location>
</feature>
<dbReference type="Gene3D" id="3.40.50.300">
    <property type="entry name" value="P-loop containing nucleotide triphosphate hydrolases"/>
    <property type="match status" value="1"/>
</dbReference>
<dbReference type="InterPro" id="IPR056884">
    <property type="entry name" value="NPHP3-like_N"/>
</dbReference>
<reference evidence="4 5" key="1">
    <citation type="submission" date="2020-06" db="EMBL/GenBank/DDBJ databases">
        <authorList>
            <person name="Li R."/>
            <person name="Bekaert M."/>
        </authorList>
    </citation>
    <scope>NUCLEOTIDE SEQUENCE [LARGE SCALE GENOMIC DNA]</scope>
    <source>
        <strain evidence="5">wild</strain>
    </source>
</reference>
<evidence type="ECO:0000259" key="3">
    <source>
        <dbReference type="Pfam" id="PF25521"/>
    </source>
</evidence>
<evidence type="ECO:0000256" key="1">
    <source>
        <dbReference type="ARBA" id="ARBA00022737"/>
    </source>
</evidence>
<proteinExistence type="predicted"/>